<dbReference type="Gene3D" id="3.10.20.90">
    <property type="entry name" value="Phosphatidylinositol 3-kinase Catalytic Subunit, Chain A, domain 1"/>
    <property type="match status" value="2"/>
</dbReference>
<sequence>MLLLVIIRSSIANERFEIELLAEINDNGMVNKHIVMVNGEDTVADVKRKIKEAIKIEPKRQTLRQKNRFRPPLEDSKTMKDCGIEKDSLLNLTVDEFELELLDQIKDNGSGANIPTVMVKAGDTVNVLKWKIKEKFKIEPKRQMLRHQSQFDPPLEDNKTMKDYGIENDPVLFLTVDEFELELLAEIKHIGGASVAAQDSFLLSSASVAAQMARRNVRGAKVG</sequence>
<dbReference type="PROSITE" id="PS50053">
    <property type="entry name" value="UBIQUITIN_2"/>
    <property type="match status" value="2"/>
</dbReference>
<dbReference type="PANTHER" id="PTHR10621:SF0">
    <property type="entry name" value="UV EXCISION REPAIR PROTEIN RAD23"/>
    <property type="match status" value="1"/>
</dbReference>
<dbReference type="CDD" id="cd17039">
    <property type="entry name" value="Ubl_ubiquitin_like"/>
    <property type="match status" value="2"/>
</dbReference>
<dbReference type="AlphaFoldDB" id="A0ABD2JLA5"/>
<protein>
    <recommendedName>
        <fullName evidence="1">Ubiquitin-like domain-containing protein</fullName>
    </recommendedName>
</protein>
<accession>A0ABD2JLA5</accession>
<evidence type="ECO:0000313" key="2">
    <source>
        <dbReference type="EMBL" id="KAL3091410.1"/>
    </source>
</evidence>
<dbReference type="InterPro" id="IPR000626">
    <property type="entry name" value="Ubiquitin-like_dom"/>
</dbReference>
<keyword evidence="3" id="KW-1185">Reference proteome</keyword>
<name>A0ABD2JLA5_9BILA</name>
<feature type="domain" description="Ubiquitin-like" evidence="1">
    <location>
        <begin position="99"/>
        <end position="178"/>
    </location>
</feature>
<dbReference type="Proteomes" id="UP001620626">
    <property type="component" value="Unassembled WGS sequence"/>
</dbReference>
<dbReference type="SMART" id="SM00213">
    <property type="entry name" value="UBQ"/>
    <property type="match status" value="2"/>
</dbReference>
<proteinExistence type="predicted"/>
<dbReference type="EMBL" id="JBICBT010000942">
    <property type="protein sequence ID" value="KAL3091410.1"/>
    <property type="molecule type" value="Genomic_DNA"/>
</dbReference>
<gene>
    <name evidence="2" type="ORF">niasHT_025172</name>
</gene>
<evidence type="ECO:0000259" key="1">
    <source>
        <dbReference type="PROSITE" id="PS50053"/>
    </source>
</evidence>
<reference evidence="2 3" key="1">
    <citation type="submission" date="2024-10" db="EMBL/GenBank/DDBJ databases">
        <authorList>
            <person name="Kim D."/>
        </authorList>
    </citation>
    <scope>NUCLEOTIDE SEQUENCE [LARGE SCALE GENOMIC DNA]</scope>
    <source>
        <strain evidence="2">BH-2024</strain>
    </source>
</reference>
<feature type="domain" description="Ubiquitin-like" evidence="1">
    <location>
        <begin position="18"/>
        <end position="96"/>
    </location>
</feature>
<evidence type="ECO:0000313" key="3">
    <source>
        <dbReference type="Proteomes" id="UP001620626"/>
    </source>
</evidence>
<dbReference type="Pfam" id="PF00240">
    <property type="entry name" value="ubiquitin"/>
    <property type="match status" value="2"/>
</dbReference>
<comment type="caution">
    <text evidence="2">The sequence shown here is derived from an EMBL/GenBank/DDBJ whole genome shotgun (WGS) entry which is preliminary data.</text>
</comment>
<organism evidence="2 3">
    <name type="scientific">Heterodera trifolii</name>
    <dbReference type="NCBI Taxonomy" id="157864"/>
    <lineage>
        <taxon>Eukaryota</taxon>
        <taxon>Metazoa</taxon>
        <taxon>Ecdysozoa</taxon>
        <taxon>Nematoda</taxon>
        <taxon>Chromadorea</taxon>
        <taxon>Rhabditida</taxon>
        <taxon>Tylenchina</taxon>
        <taxon>Tylenchomorpha</taxon>
        <taxon>Tylenchoidea</taxon>
        <taxon>Heteroderidae</taxon>
        <taxon>Heteroderinae</taxon>
        <taxon>Heterodera</taxon>
    </lineage>
</organism>
<dbReference type="PANTHER" id="PTHR10621">
    <property type="entry name" value="UV EXCISION REPAIR PROTEIN RAD23"/>
    <property type="match status" value="1"/>
</dbReference>
<dbReference type="SUPFAM" id="SSF54236">
    <property type="entry name" value="Ubiquitin-like"/>
    <property type="match status" value="2"/>
</dbReference>
<dbReference type="InterPro" id="IPR029071">
    <property type="entry name" value="Ubiquitin-like_domsf"/>
</dbReference>